<dbReference type="SUPFAM" id="SSF81383">
    <property type="entry name" value="F-box domain"/>
    <property type="match status" value="1"/>
</dbReference>
<dbReference type="AlphaFoldDB" id="A0A913ZM72"/>
<dbReference type="Pfam" id="PF12937">
    <property type="entry name" value="F-box-like"/>
    <property type="match status" value="1"/>
</dbReference>
<dbReference type="GO" id="GO:0019005">
    <property type="term" value="C:SCF ubiquitin ligase complex"/>
    <property type="evidence" value="ECO:0007669"/>
    <property type="project" value="TreeGrafter"/>
</dbReference>
<dbReference type="OrthoDB" id="2117972at2759"/>
<dbReference type="OMA" id="QLVWSNY"/>
<dbReference type="PANTHER" id="PTHR12874">
    <property type="entry name" value="F-BOX ONLY PROTEIN 48-RELATED"/>
    <property type="match status" value="1"/>
</dbReference>
<reference evidence="9" key="1">
    <citation type="submission" date="2022-11" db="UniProtKB">
        <authorList>
            <consortium name="EnsemblMetazoa"/>
        </authorList>
    </citation>
    <scope>IDENTIFICATION</scope>
</reference>
<dbReference type="Pfam" id="PF19270">
    <property type="entry name" value="FBO_C"/>
    <property type="match status" value="1"/>
</dbReference>
<dbReference type="RefSeq" id="XP_038052200.1">
    <property type="nucleotide sequence ID" value="XM_038196272.1"/>
</dbReference>
<dbReference type="GO" id="GO:0031146">
    <property type="term" value="P:SCF-dependent proteasomal ubiquitin-dependent protein catabolic process"/>
    <property type="evidence" value="ECO:0007669"/>
    <property type="project" value="TreeGrafter"/>
</dbReference>
<evidence type="ECO:0000256" key="5">
    <source>
        <dbReference type="ARBA" id="ARBA00022786"/>
    </source>
</evidence>
<evidence type="ECO:0000259" key="8">
    <source>
        <dbReference type="PROSITE" id="PS50181"/>
    </source>
</evidence>
<evidence type="ECO:0000256" key="6">
    <source>
        <dbReference type="ARBA" id="ARBA00022803"/>
    </source>
</evidence>
<dbReference type="GeneID" id="119724941"/>
<dbReference type="InterPro" id="IPR036047">
    <property type="entry name" value="F-box-like_dom_sf"/>
</dbReference>
<feature type="domain" description="F-box" evidence="8">
    <location>
        <begin position="282"/>
        <end position="333"/>
    </location>
</feature>
<evidence type="ECO:0000256" key="1">
    <source>
        <dbReference type="ARBA" id="ARBA00004496"/>
    </source>
</evidence>
<dbReference type="FunFam" id="1.20.1280.50:FF:000012">
    <property type="entry name" value="F-box only protein 9"/>
    <property type="match status" value="1"/>
</dbReference>
<dbReference type="EnsemblMetazoa" id="XM_038196272.1">
    <property type="protein sequence ID" value="XP_038052200.1"/>
    <property type="gene ID" value="LOC119724941"/>
</dbReference>
<keyword evidence="10" id="KW-1185">Reference proteome</keyword>
<name>A0A913ZM72_PATMI</name>
<organism evidence="9 10">
    <name type="scientific">Patiria miniata</name>
    <name type="common">Bat star</name>
    <name type="synonym">Asterina miniata</name>
    <dbReference type="NCBI Taxonomy" id="46514"/>
    <lineage>
        <taxon>Eukaryota</taxon>
        <taxon>Metazoa</taxon>
        <taxon>Echinodermata</taxon>
        <taxon>Eleutherozoa</taxon>
        <taxon>Asterozoa</taxon>
        <taxon>Asteroidea</taxon>
        <taxon>Valvatacea</taxon>
        <taxon>Valvatida</taxon>
        <taxon>Asterinidae</taxon>
        <taxon>Patiria</taxon>
    </lineage>
</organism>
<protein>
    <recommendedName>
        <fullName evidence="3">F-box only protein 9</fullName>
    </recommendedName>
</protein>
<keyword evidence="5" id="KW-0833">Ubl conjugation pathway</keyword>
<sequence>MANQEHFIRRESFQDDAEVEEQEEDPPDEGQNLEEQLSSFRRRWREELQAGTGGSAGKKDKSPAGDQGRESPRPSAVTPTPSRPPVAVVDKDVHPQRSSTEAQPAVSPFFVVDDPKPASSDAQGKQSGAVGVGTNRQQQQQLQQHQQQQQQAPAAKEKATGYKEDSNANRQPDKEETIEMKAKELFIQGVNAERHGNLTEAICKYRHAIQLVPDVESRITDYTISQPMKDDDADNDIQEGYDDDGQSSDADPDGMEELESELCALTTNDIKSHCEPGFQQTSTHISALPVELLLYIFRYVVSSDLDLRSLELLSSVCRGFYVCARDPSLWHRACLGVFGRCCLTKEYATWRQMFLERPHPNYNGVYISRNAYFRKGEADDDGLYRPWHMVEYYRYVRLFPDGTMLMYSAPEEPKLIVSKLRNQTTSLQSVVVGKYRLDGDMVTGVLRRENNKVYDNHLRRYIRYKRNMNAKMDTEHIFYVEFILHACGHRPNFKLDWRSYSCHTHHRPTGRTTVTDFEVEKKFKPLIFSRVKSYTKTSEKPL</sequence>
<dbReference type="InterPro" id="IPR045464">
    <property type="entry name" value="Hrt3/FBXO9_C"/>
</dbReference>
<feature type="compositionally biased region" description="Acidic residues" evidence="7">
    <location>
        <begin position="14"/>
        <end position="32"/>
    </location>
</feature>
<comment type="pathway">
    <text evidence="2">Protein modification; protein ubiquitination.</text>
</comment>
<evidence type="ECO:0000313" key="9">
    <source>
        <dbReference type="EnsemblMetazoa" id="XP_038052200.1"/>
    </source>
</evidence>
<dbReference type="CDD" id="cd22089">
    <property type="entry name" value="F-box_FBXO9"/>
    <property type="match status" value="1"/>
</dbReference>
<feature type="compositionally biased region" description="Low complexity" evidence="7">
    <location>
        <begin position="137"/>
        <end position="151"/>
    </location>
</feature>
<feature type="region of interest" description="Disordered" evidence="7">
    <location>
        <begin position="224"/>
        <end position="255"/>
    </location>
</feature>
<evidence type="ECO:0000256" key="3">
    <source>
        <dbReference type="ARBA" id="ARBA00019775"/>
    </source>
</evidence>
<feature type="compositionally biased region" description="Acidic residues" evidence="7">
    <location>
        <begin position="231"/>
        <end position="255"/>
    </location>
</feature>
<dbReference type="PROSITE" id="PS50181">
    <property type="entry name" value="FBOX"/>
    <property type="match status" value="1"/>
</dbReference>
<feature type="compositionally biased region" description="Basic and acidic residues" evidence="7">
    <location>
        <begin position="57"/>
        <end position="72"/>
    </location>
</feature>
<dbReference type="Gene3D" id="1.20.1280.50">
    <property type="match status" value="1"/>
</dbReference>
<comment type="subcellular location">
    <subcellularLocation>
        <location evidence="1">Cytoplasm</location>
    </subcellularLocation>
</comment>
<dbReference type="GO" id="GO:0005737">
    <property type="term" value="C:cytoplasm"/>
    <property type="evidence" value="ECO:0007669"/>
    <property type="project" value="UniProtKB-SubCell"/>
</dbReference>
<evidence type="ECO:0000256" key="7">
    <source>
        <dbReference type="SAM" id="MobiDB-lite"/>
    </source>
</evidence>
<evidence type="ECO:0000256" key="4">
    <source>
        <dbReference type="ARBA" id="ARBA00022490"/>
    </source>
</evidence>
<dbReference type="InterPro" id="IPR001810">
    <property type="entry name" value="F-box_dom"/>
</dbReference>
<evidence type="ECO:0000313" key="10">
    <source>
        <dbReference type="Proteomes" id="UP000887568"/>
    </source>
</evidence>
<keyword evidence="4" id="KW-0963">Cytoplasm</keyword>
<feature type="compositionally biased region" description="Basic and acidic residues" evidence="7">
    <location>
        <begin position="1"/>
        <end position="13"/>
    </location>
</feature>
<dbReference type="PANTHER" id="PTHR12874:SF29">
    <property type="entry name" value="F-BOX ONLY PROTEIN 9"/>
    <property type="match status" value="1"/>
</dbReference>
<keyword evidence="6" id="KW-0802">TPR repeat</keyword>
<dbReference type="CTD" id="26268"/>
<feature type="compositionally biased region" description="Basic and acidic residues" evidence="7">
    <location>
        <begin position="155"/>
        <end position="174"/>
    </location>
</feature>
<dbReference type="Proteomes" id="UP000887568">
    <property type="component" value="Unplaced"/>
</dbReference>
<feature type="region of interest" description="Disordered" evidence="7">
    <location>
        <begin position="1"/>
        <end position="174"/>
    </location>
</feature>
<proteinExistence type="predicted"/>
<accession>A0A913ZM72</accession>
<evidence type="ECO:0000256" key="2">
    <source>
        <dbReference type="ARBA" id="ARBA00004906"/>
    </source>
</evidence>